<dbReference type="AlphaFoldDB" id="A0A6G0W381"/>
<reference evidence="2 3" key="1">
    <citation type="submission" date="2019-08" db="EMBL/GenBank/DDBJ databases">
        <title>Whole genome of Aphis craccivora.</title>
        <authorList>
            <person name="Voronova N.V."/>
            <person name="Shulinski R.S."/>
            <person name="Bandarenka Y.V."/>
            <person name="Zhorov D.G."/>
            <person name="Warner D."/>
        </authorList>
    </citation>
    <scope>NUCLEOTIDE SEQUENCE [LARGE SCALE GENOMIC DNA]</scope>
    <source>
        <strain evidence="2">180601</strain>
        <tissue evidence="2">Whole Body</tissue>
    </source>
</reference>
<name>A0A6G0W381_APHCR</name>
<comment type="caution">
    <text evidence="2">The sequence shown here is derived from an EMBL/GenBank/DDBJ whole genome shotgun (WGS) entry which is preliminary data.</text>
</comment>
<feature type="domain" description="TTF-type" evidence="1">
    <location>
        <begin position="97"/>
        <end position="184"/>
    </location>
</feature>
<gene>
    <name evidence="2" type="ORF">FWK35_00034307</name>
</gene>
<dbReference type="EMBL" id="VUJU01009819">
    <property type="protein sequence ID" value="KAF0717433.1"/>
    <property type="molecule type" value="Genomic_DNA"/>
</dbReference>
<dbReference type="InterPro" id="IPR012337">
    <property type="entry name" value="RNaseH-like_sf"/>
</dbReference>
<dbReference type="SUPFAM" id="SSF53098">
    <property type="entry name" value="Ribonuclease H-like"/>
    <property type="match status" value="1"/>
</dbReference>
<organism evidence="2 3">
    <name type="scientific">Aphis craccivora</name>
    <name type="common">Cowpea aphid</name>
    <dbReference type="NCBI Taxonomy" id="307492"/>
    <lineage>
        <taxon>Eukaryota</taxon>
        <taxon>Metazoa</taxon>
        <taxon>Ecdysozoa</taxon>
        <taxon>Arthropoda</taxon>
        <taxon>Hexapoda</taxon>
        <taxon>Insecta</taxon>
        <taxon>Pterygota</taxon>
        <taxon>Neoptera</taxon>
        <taxon>Paraneoptera</taxon>
        <taxon>Hemiptera</taxon>
        <taxon>Sternorrhyncha</taxon>
        <taxon>Aphidomorpha</taxon>
        <taxon>Aphidoidea</taxon>
        <taxon>Aphididae</taxon>
        <taxon>Aphidini</taxon>
        <taxon>Aphis</taxon>
        <taxon>Aphis</taxon>
    </lineage>
</organism>
<dbReference type="OrthoDB" id="6613116at2759"/>
<protein>
    <submittedName>
        <fullName evidence="2">Zinc finger MYM-type protein 1-like</fullName>
    </submittedName>
</protein>
<feature type="non-terminal residue" evidence="2">
    <location>
        <position position="1"/>
    </location>
</feature>
<dbReference type="InterPro" id="IPR006580">
    <property type="entry name" value="Znf_TTF"/>
</dbReference>
<dbReference type="Proteomes" id="UP000478052">
    <property type="component" value="Unassembled WGS sequence"/>
</dbReference>
<dbReference type="SMART" id="SM00597">
    <property type="entry name" value="ZnF_TTF"/>
    <property type="match status" value="1"/>
</dbReference>
<evidence type="ECO:0000313" key="3">
    <source>
        <dbReference type="Proteomes" id="UP000478052"/>
    </source>
</evidence>
<evidence type="ECO:0000259" key="1">
    <source>
        <dbReference type="SMART" id="SM00597"/>
    </source>
</evidence>
<accession>A0A6G0W381</accession>
<dbReference type="PANTHER" id="PTHR45749">
    <property type="match status" value="1"/>
</dbReference>
<sequence>QSKPQSVVENVFNENLDIALPPSSEKSEKPISHNLDSTTILNVVKDIDLSDPYNWPDSINSYLRVDLVKLGPRRNINIKYPISSIDKTERQFSNSLYSRKLSNGEFIDRQWLVYSVSSDRVYCFCCKLFPSHATNLRISSLATVGLRDWKHISERLKMHEISQAHIKSAIDWSELRQRLGKLETIDKAHQILIEKEKNHWREVLKRLMEMFAKFDPFIFEHLKKIRDHKTHTHYLGHDIQNELIEIMASEINKIIKSAKYYAIIMDCTPDISRQEQLSLVIRIVDMSLDDEFTNPTIKEFFIDFTNICSSTGLNLSNVLLKKLKDYDIDIADCCGQGYDNGANMVGQYKGVQSRILNQNPRALFMPCWAQSLNLVLKDTAKTSARAMHFFGSIERIFTIFSASTARWGIFKKYCHQWTVKKWSETRWESRHSSVKAIRFQVKEIIDALDEINETTNDSMIS</sequence>
<dbReference type="PANTHER" id="PTHR45749:SF35">
    <property type="entry name" value="AC-LIKE TRANSPOSASE-RELATED"/>
    <property type="match status" value="1"/>
</dbReference>
<proteinExistence type="predicted"/>
<evidence type="ECO:0000313" key="2">
    <source>
        <dbReference type="EMBL" id="KAF0717433.1"/>
    </source>
</evidence>
<keyword evidence="3" id="KW-1185">Reference proteome</keyword>